<feature type="transmembrane region" description="Helical" evidence="8">
    <location>
        <begin position="223"/>
        <end position="242"/>
    </location>
</feature>
<protein>
    <submittedName>
        <fullName evidence="10">Dolichyl-phosphate-mannose-protein mannosyltransferase</fullName>
    </submittedName>
</protein>
<feature type="transmembrane region" description="Helical" evidence="8">
    <location>
        <begin position="46"/>
        <end position="64"/>
    </location>
</feature>
<accession>A0A1I6KH40</accession>
<feature type="transmembrane region" description="Helical" evidence="8">
    <location>
        <begin position="20"/>
        <end position="40"/>
    </location>
</feature>
<dbReference type="STRING" id="767519.SAMN05216559_0762"/>
<evidence type="ECO:0000256" key="7">
    <source>
        <dbReference type="ARBA" id="ARBA00023136"/>
    </source>
</evidence>
<dbReference type="GO" id="GO:0005886">
    <property type="term" value="C:plasma membrane"/>
    <property type="evidence" value="ECO:0007669"/>
    <property type="project" value="UniProtKB-SubCell"/>
</dbReference>
<dbReference type="InterPro" id="IPR050297">
    <property type="entry name" value="LipidA_mod_glycosyltrf_83"/>
</dbReference>
<evidence type="ECO:0000259" key="9">
    <source>
        <dbReference type="Pfam" id="PF13231"/>
    </source>
</evidence>
<keyword evidence="3 10" id="KW-0328">Glycosyltransferase</keyword>
<dbReference type="PANTHER" id="PTHR33908">
    <property type="entry name" value="MANNOSYLTRANSFERASE YKCB-RELATED"/>
    <property type="match status" value="1"/>
</dbReference>
<dbReference type="Pfam" id="PF13231">
    <property type="entry name" value="PMT_2"/>
    <property type="match status" value="1"/>
</dbReference>
<dbReference type="PANTHER" id="PTHR33908:SF11">
    <property type="entry name" value="MEMBRANE PROTEIN"/>
    <property type="match status" value="1"/>
</dbReference>
<feature type="transmembrane region" description="Helical" evidence="8">
    <location>
        <begin position="198"/>
        <end position="216"/>
    </location>
</feature>
<feature type="transmembrane region" description="Helical" evidence="8">
    <location>
        <begin position="301"/>
        <end position="331"/>
    </location>
</feature>
<keyword evidence="7 8" id="KW-0472">Membrane</keyword>
<keyword evidence="11" id="KW-1185">Reference proteome</keyword>
<keyword evidence="5 8" id="KW-0812">Transmembrane</keyword>
<evidence type="ECO:0000256" key="5">
    <source>
        <dbReference type="ARBA" id="ARBA00022692"/>
    </source>
</evidence>
<dbReference type="Proteomes" id="UP000199062">
    <property type="component" value="Unassembled WGS sequence"/>
</dbReference>
<feature type="transmembrane region" description="Helical" evidence="8">
    <location>
        <begin position="468"/>
        <end position="486"/>
    </location>
</feature>
<evidence type="ECO:0000256" key="3">
    <source>
        <dbReference type="ARBA" id="ARBA00022676"/>
    </source>
</evidence>
<evidence type="ECO:0000256" key="2">
    <source>
        <dbReference type="ARBA" id="ARBA00022475"/>
    </source>
</evidence>
<evidence type="ECO:0000256" key="4">
    <source>
        <dbReference type="ARBA" id="ARBA00022679"/>
    </source>
</evidence>
<keyword evidence="4 10" id="KW-0808">Transferase</keyword>
<name>A0A1I6KH40_9EURY</name>
<keyword evidence="2" id="KW-1003">Cell membrane</keyword>
<dbReference type="InterPro" id="IPR038731">
    <property type="entry name" value="RgtA/B/C-like"/>
</dbReference>
<dbReference type="GO" id="GO:0008610">
    <property type="term" value="P:lipid biosynthetic process"/>
    <property type="evidence" value="ECO:0007669"/>
    <property type="project" value="UniProtKB-ARBA"/>
</dbReference>
<dbReference type="AlphaFoldDB" id="A0A1I6KH40"/>
<feature type="transmembrane region" description="Helical" evidence="8">
    <location>
        <begin position="125"/>
        <end position="152"/>
    </location>
</feature>
<feature type="domain" description="Glycosyltransferase RgtA/B/C/D-like" evidence="9">
    <location>
        <begin position="202"/>
        <end position="358"/>
    </location>
</feature>
<sequence>MRDRLTMDVKGFNERHFDLVILLALLYLIVYSLYPTYLAFETTLEHVLIILFVLLHLSGFYAFARYYDLKPVAFRIPSPLEPNRWLTLAALGYLLLQAVAMPRVIPTGGDVASHATINFIFHRHINNAGLFGTPAVVKVAAVLLILLALLYCISTVDQVNPALLLGGVFVVGLLALRYDMTTGEQMRASMPDYFISNVVRFPPFAALIYIFSTALFGYSEPVILGIQSVFFILSSIVLYNLARQYRGETVALGAAVVFLFSPISIFYGHLTYIEPAMTFFMLLSTYYLFQYVQSKEVSELVLASILLSAAFLFKRPAIVATPLLLLSVVYLNRHNWTITIRDLTGVYLGTAPMIPWLYVSNKYVWRSYDFTPGNWLSESAFTYLFALPGQVTVFVSALFLVGLPVAVYSERDAFTAYSIGIIGIFYVFFTSDAWLGVHRFVLPYLPFVIVIAVSAISVVKRSVGTQQLNYAVGGLVILVILSQLAIPPAISGSMYTVSDQSDTPRDVIAEYRYDLAFQYVDSTVAEDQVVISLHQACCPPHRFYLRKSGMGRSILAITPDSKVESEADLADVIVKREADVVLIPVYGNTIISEQALDSVNQYGYVDNVTSVGNGRGTIRIIHVNKTVAASTTSPQY</sequence>
<proteinExistence type="predicted"/>
<keyword evidence="6 8" id="KW-1133">Transmembrane helix</keyword>
<gene>
    <name evidence="10" type="ORF">SAMN05216559_0762</name>
</gene>
<comment type="subcellular location">
    <subcellularLocation>
        <location evidence="1">Cell membrane</location>
        <topology evidence="1">Multi-pass membrane protein</topology>
    </subcellularLocation>
</comment>
<feature type="transmembrane region" description="Helical" evidence="8">
    <location>
        <begin position="248"/>
        <end position="267"/>
    </location>
</feature>
<feature type="transmembrane region" description="Helical" evidence="8">
    <location>
        <begin position="380"/>
        <end position="407"/>
    </location>
</feature>
<evidence type="ECO:0000313" key="11">
    <source>
        <dbReference type="Proteomes" id="UP000199062"/>
    </source>
</evidence>
<feature type="transmembrane region" description="Helical" evidence="8">
    <location>
        <begin position="441"/>
        <end position="459"/>
    </location>
</feature>
<organism evidence="10 11">
    <name type="scientific">Halomicrobium zhouii</name>
    <dbReference type="NCBI Taxonomy" id="767519"/>
    <lineage>
        <taxon>Archaea</taxon>
        <taxon>Methanobacteriati</taxon>
        <taxon>Methanobacteriota</taxon>
        <taxon>Stenosarchaea group</taxon>
        <taxon>Halobacteria</taxon>
        <taxon>Halobacteriales</taxon>
        <taxon>Haloarculaceae</taxon>
        <taxon>Halomicrobium</taxon>
    </lineage>
</organism>
<feature type="transmembrane region" description="Helical" evidence="8">
    <location>
        <begin position="159"/>
        <end position="178"/>
    </location>
</feature>
<dbReference type="GO" id="GO:0016763">
    <property type="term" value="F:pentosyltransferase activity"/>
    <property type="evidence" value="ECO:0007669"/>
    <property type="project" value="TreeGrafter"/>
</dbReference>
<reference evidence="10 11" key="1">
    <citation type="submission" date="2016-10" db="EMBL/GenBank/DDBJ databases">
        <authorList>
            <person name="de Groot N.N."/>
        </authorList>
    </citation>
    <scope>NUCLEOTIDE SEQUENCE [LARGE SCALE GENOMIC DNA]</scope>
    <source>
        <strain evidence="10 11">CGMCC 1.10457</strain>
    </source>
</reference>
<evidence type="ECO:0000256" key="1">
    <source>
        <dbReference type="ARBA" id="ARBA00004651"/>
    </source>
</evidence>
<dbReference type="RefSeq" id="WP_089814018.1">
    <property type="nucleotide sequence ID" value="NZ_FOZK01000001.1"/>
</dbReference>
<evidence type="ECO:0000256" key="6">
    <source>
        <dbReference type="ARBA" id="ARBA00022989"/>
    </source>
</evidence>
<feature type="transmembrane region" description="Helical" evidence="8">
    <location>
        <begin position="343"/>
        <end position="360"/>
    </location>
</feature>
<feature type="transmembrane region" description="Helical" evidence="8">
    <location>
        <begin position="414"/>
        <end position="435"/>
    </location>
</feature>
<dbReference type="EMBL" id="FOZK01000001">
    <property type="protein sequence ID" value="SFR90190.1"/>
    <property type="molecule type" value="Genomic_DNA"/>
</dbReference>
<evidence type="ECO:0000313" key="10">
    <source>
        <dbReference type="EMBL" id="SFR90190.1"/>
    </source>
</evidence>
<evidence type="ECO:0000256" key="8">
    <source>
        <dbReference type="SAM" id="Phobius"/>
    </source>
</evidence>